<dbReference type="PANTHER" id="PTHR11003:SF291">
    <property type="entry name" value="IP11374P"/>
    <property type="match status" value="1"/>
</dbReference>
<keyword evidence="11" id="KW-1185">Reference proteome</keyword>
<evidence type="ECO:0000256" key="8">
    <source>
        <dbReference type="SAM" id="Phobius"/>
    </source>
</evidence>
<dbReference type="GO" id="GO:0015271">
    <property type="term" value="F:outward rectifier potassium channel activity"/>
    <property type="evidence" value="ECO:0007669"/>
    <property type="project" value="TreeGrafter"/>
</dbReference>
<gene>
    <name evidence="10" type="ORF">HGI30_20525</name>
</gene>
<accession>A0A6H2H1Y1</accession>
<dbReference type="PANTHER" id="PTHR11003">
    <property type="entry name" value="POTASSIUM CHANNEL, SUBFAMILY K"/>
    <property type="match status" value="1"/>
</dbReference>
<evidence type="ECO:0000256" key="7">
    <source>
        <dbReference type="ARBA" id="ARBA00023303"/>
    </source>
</evidence>
<sequence>MFSFIVTSKRLLTAFFHAFKDKEFQGLFFILAVTLLSGTIFYRGVEGWRTIDALYFCVTTLTTVGSSLEPATDFGKAFTIVYVFAGIGIMLGFIRILASHVRFGRSRRKAKGDDAPAADGPDA</sequence>
<proteinExistence type="predicted"/>
<organism evidence="10 11">
    <name type="scientific">Paenibacillus albicereus</name>
    <dbReference type="NCBI Taxonomy" id="2726185"/>
    <lineage>
        <taxon>Bacteria</taxon>
        <taxon>Bacillati</taxon>
        <taxon>Bacillota</taxon>
        <taxon>Bacilli</taxon>
        <taxon>Bacillales</taxon>
        <taxon>Paenibacillaceae</taxon>
        <taxon>Paenibacillus</taxon>
    </lineage>
</organism>
<keyword evidence="7 10" id="KW-0407">Ion channel</keyword>
<feature type="transmembrane region" description="Helical" evidence="8">
    <location>
        <begin position="77"/>
        <end position="98"/>
    </location>
</feature>
<keyword evidence="4 8" id="KW-1133">Transmembrane helix</keyword>
<dbReference type="GO" id="GO:0030322">
    <property type="term" value="P:stabilization of membrane potential"/>
    <property type="evidence" value="ECO:0007669"/>
    <property type="project" value="TreeGrafter"/>
</dbReference>
<name>A0A6H2H1Y1_9BACL</name>
<keyword evidence="6 8" id="KW-0472">Membrane</keyword>
<evidence type="ECO:0000256" key="1">
    <source>
        <dbReference type="ARBA" id="ARBA00004141"/>
    </source>
</evidence>
<evidence type="ECO:0000256" key="3">
    <source>
        <dbReference type="ARBA" id="ARBA00022692"/>
    </source>
</evidence>
<protein>
    <submittedName>
        <fullName evidence="10">Two pore domain potassium channel family protein</fullName>
    </submittedName>
</protein>
<feature type="domain" description="Potassium channel" evidence="9">
    <location>
        <begin position="30"/>
        <end position="99"/>
    </location>
</feature>
<reference evidence="10 11" key="1">
    <citation type="submission" date="2020-04" db="EMBL/GenBank/DDBJ databases">
        <title>Novel Paenibacillus strain UniB2 isolated from commercial digestive syrup.</title>
        <authorList>
            <person name="Thorat V."/>
            <person name="Kirdat K."/>
            <person name="Tiwarekar B."/>
            <person name="Yadav A."/>
        </authorList>
    </citation>
    <scope>NUCLEOTIDE SEQUENCE [LARGE SCALE GENOMIC DNA]</scope>
    <source>
        <strain evidence="10 11">UniB2</strain>
    </source>
</reference>
<dbReference type="GO" id="GO:0005886">
    <property type="term" value="C:plasma membrane"/>
    <property type="evidence" value="ECO:0007669"/>
    <property type="project" value="TreeGrafter"/>
</dbReference>
<comment type="subcellular location">
    <subcellularLocation>
        <location evidence="1">Membrane</location>
        <topology evidence="1">Multi-pass membrane protein</topology>
    </subcellularLocation>
</comment>
<dbReference type="InterPro" id="IPR013099">
    <property type="entry name" value="K_chnl_dom"/>
</dbReference>
<evidence type="ECO:0000259" key="9">
    <source>
        <dbReference type="Pfam" id="PF07885"/>
    </source>
</evidence>
<dbReference type="InterPro" id="IPR003280">
    <property type="entry name" value="2pore_dom_K_chnl"/>
</dbReference>
<feature type="transmembrane region" description="Helical" evidence="8">
    <location>
        <begin position="24"/>
        <end position="42"/>
    </location>
</feature>
<dbReference type="AlphaFoldDB" id="A0A6H2H1Y1"/>
<dbReference type="EMBL" id="CP051428">
    <property type="protein sequence ID" value="QJC53680.1"/>
    <property type="molecule type" value="Genomic_DNA"/>
</dbReference>
<dbReference type="SUPFAM" id="SSF81324">
    <property type="entry name" value="Voltage-gated potassium channels"/>
    <property type="match status" value="1"/>
</dbReference>
<evidence type="ECO:0000256" key="2">
    <source>
        <dbReference type="ARBA" id="ARBA00022448"/>
    </source>
</evidence>
<evidence type="ECO:0000256" key="5">
    <source>
        <dbReference type="ARBA" id="ARBA00023065"/>
    </source>
</evidence>
<evidence type="ECO:0000313" key="11">
    <source>
        <dbReference type="Proteomes" id="UP000502136"/>
    </source>
</evidence>
<dbReference type="RefSeq" id="WP_168909215.1">
    <property type="nucleotide sequence ID" value="NZ_CP051428.1"/>
</dbReference>
<dbReference type="Gene3D" id="1.10.287.70">
    <property type="match status" value="1"/>
</dbReference>
<evidence type="ECO:0000256" key="4">
    <source>
        <dbReference type="ARBA" id="ARBA00022989"/>
    </source>
</evidence>
<keyword evidence="2" id="KW-0813">Transport</keyword>
<evidence type="ECO:0000256" key="6">
    <source>
        <dbReference type="ARBA" id="ARBA00023136"/>
    </source>
</evidence>
<dbReference type="GO" id="GO:0022841">
    <property type="term" value="F:potassium ion leak channel activity"/>
    <property type="evidence" value="ECO:0007669"/>
    <property type="project" value="TreeGrafter"/>
</dbReference>
<keyword evidence="5" id="KW-0406">Ion transport</keyword>
<dbReference type="KEGG" id="palr:HGI30_20525"/>
<keyword evidence="3 8" id="KW-0812">Transmembrane</keyword>
<dbReference type="Pfam" id="PF07885">
    <property type="entry name" value="Ion_trans_2"/>
    <property type="match status" value="1"/>
</dbReference>
<dbReference type="Proteomes" id="UP000502136">
    <property type="component" value="Chromosome"/>
</dbReference>
<evidence type="ECO:0000313" key="10">
    <source>
        <dbReference type="EMBL" id="QJC53680.1"/>
    </source>
</evidence>